<organism evidence="3 4">
    <name type="scientific">Orbilia ellipsospora</name>
    <dbReference type="NCBI Taxonomy" id="2528407"/>
    <lineage>
        <taxon>Eukaryota</taxon>
        <taxon>Fungi</taxon>
        <taxon>Dikarya</taxon>
        <taxon>Ascomycota</taxon>
        <taxon>Pezizomycotina</taxon>
        <taxon>Orbiliomycetes</taxon>
        <taxon>Orbiliales</taxon>
        <taxon>Orbiliaceae</taxon>
        <taxon>Orbilia</taxon>
    </lineage>
</organism>
<evidence type="ECO:0008006" key="5">
    <source>
        <dbReference type="Google" id="ProtNLM"/>
    </source>
</evidence>
<name>A0AAV9X8U1_9PEZI</name>
<feature type="compositionally biased region" description="Polar residues" evidence="1">
    <location>
        <begin position="543"/>
        <end position="555"/>
    </location>
</feature>
<evidence type="ECO:0000313" key="4">
    <source>
        <dbReference type="Proteomes" id="UP001365542"/>
    </source>
</evidence>
<dbReference type="EMBL" id="JAVHJO010000008">
    <property type="protein sequence ID" value="KAK6538318.1"/>
    <property type="molecule type" value="Genomic_DNA"/>
</dbReference>
<reference evidence="3 4" key="1">
    <citation type="submission" date="2019-10" db="EMBL/GenBank/DDBJ databases">
        <authorList>
            <person name="Palmer J.M."/>
        </authorList>
    </citation>
    <scope>NUCLEOTIDE SEQUENCE [LARGE SCALE GENOMIC DNA]</scope>
    <source>
        <strain evidence="3 4">TWF694</strain>
    </source>
</reference>
<dbReference type="Gene3D" id="3.30.160.60">
    <property type="entry name" value="Classic Zinc Finger"/>
    <property type="match status" value="1"/>
</dbReference>
<gene>
    <name evidence="3" type="ORF">TWF694_011198</name>
</gene>
<keyword evidence="2" id="KW-1133">Transmembrane helix</keyword>
<dbReference type="Proteomes" id="UP001365542">
    <property type="component" value="Unassembled WGS sequence"/>
</dbReference>
<feature type="transmembrane region" description="Helical" evidence="2">
    <location>
        <begin position="191"/>
        <end position="215"/>
    </location>
</feature>
<proteinExistence type="predicted"/>
<evidence type="ECO:0000256" key="2">
    <source>
        <dbReference type="SAM" id="Phobius"/>
    </source>
</evidence>
<keyword evidence="4" id="KW-1185">Reference proteome</keyword>
<accession>A0AAV9X8U1</accession>
<sequence length="648" mass="72816">MAVDYFSRSEQPNLYSRMFVMQYEDPRFPKPSALDPLARGLLLFLSDGCLRNCFSIPFEHHVRYHPNEPSPKPLEKDILLGSVPSKRDVDLSLVYRMRSLSRIFNLSLRFRKKDPFSLTCLPCSQEGFWQRVEVVPTEQVPEKKDDKRYAKKLFQWIYLVILIMIRQIVYLPFFYYAIYHEWPDDGQRMPVCVWPCSLSIPVIVLWGVCWMFGVIDTVDFDDLCNFSFLYEIPSSVSSSLYCPSLEGSSTRSETIAPQKRLVSPSESVNTEENISGQIVANIEYDWSANLYNDLPFDAELDASFGQSNNLDSIGLDILSFHPSQEKISVPFAAEELAASAVLPAGPNSLGQNFAESPRLAIGNSLAVENGNGNEILSPTQDSAAALLPGPIVPAPKSPEIQQILLVPTEKNGSKRQPPKPAAGKKRKLNQCPQCTFESSNQRAFGEHMSKSHGVQSFKCEHCKTSIARYDNVKGHQQTCKVRLKKVHEVAKFERKRRDEANGGKRPRVSVLDLPDPSLCTATIETPSASAVTAVGGMPEQPTEVGSSKAYETSSIVPERASESPSIESSGAQSPQQGYQLDKRPDEMTARIAALEKENANLKEKQEILQTKVRDLEDELEDTRAVWREACKRLRQEKSKRRAREEELS</sequence>
<feature type="transmembrane region" description="Helical" evidence="2">
    <location>
        <begin position="156"/>
        <end position="179"/>
    </location>
</feature>
<evidence type="ECO:0000313" key="3">
    <source>
        <dbReference type="EMBL" id="KAK6538318.1"/>
    </source>
</evidence>
<feature type="compositionally biased region" description="Polar residues" evidence="1">
    <location>
        <begin position="562"/>
        <end position="578"/>
    </location>
</feature>
<keyword evidence="2" id="KW-0812">Transmembrane</keyword>
<protein>
    <recommendedName>
        <fullName evidence="5">C2H2-type domain-containing protein</fullName>
    </recommendedName>
</protein>
<keyword evidence="2" id="KW-0472">Membrane</keyword>
<feature type="region of interest" description="Disordered" evidence="1">
    <location>
        <begin position="408"/>
        <end position="429"/>
    </location>
</feature>
<evidence type="ECO:0000256" key="1">
    <source>
        <dbReference type="SAM" id="MobiDB-lite"/>
    </source>
</evidence>
<comment type="caution">
    <text evidence="3">The sequence shown here is derived from an EMBL/GenBank/DDBJ whole genome shotgun (WGS) entry which is preliminary data.</text>
</comment>
<feature type="region of interest" description="Disordered" evidence="1">
    <location>
        <begin position="530"/>
        <end position="585"/>
    </location>
</feature>
<dbReference type="AlphaFoldDB" id="A0AAV9X8U1"/>